<evidence type="ECO:0000313" key="2">
    <source>
        <dbReference type="Proteomes" id="UP000036681"/>
    </source>
</evidence>
<organism evidence="2 3">
    <name type="scientific">Ascaris lumbricoides</name>
    <name type="common">Giant roundworm</name>
    <dbReference type="NCBI Taxonomy" id="6252"/>
    <lineage>
        <taxon>Eukaryota</taxon>
        <taxon>Metazoa</taxon>
        <taxon>Ecdysozoa</taxon>
        <taxon>Nematoda</taxon>
        <taxon>Chromadorea</taxon>
        <taxon>Rhabditida</taxon>
        <taxon>Spirurina</taxon>
        <taxon>Ascaridomorpha</taxon>
        <taxon>Ascaridoidea</taxon>
        <taxon>Ascarididae</taxon>
        <taxon>Ascaris</taxon>
    </lineage>
</organism>
<name>A0A0M3ITY2_ASCLU</name>
<evidence type="ECO:0000256" key="1">
    <source>
        <dbReference type="SAM" id="Phobius"/>
    </source>
</evidence>
<reference evidence="3" key="1">
    <citation type="submission" date="2017-02" db="UniProtKB">
        <authorList>
            <consortium name="WormBaseParasite"/>
        </authorList>
    </citation>
    <scope>IDENTIFICATION</scope>
</reference>
<protein>
    <submittedName>
        <fullName evidence="3">Copper transporter</fullName>
    </submittedName>
</protein>
<dbReference type="Proteomes" id="UP000036681">
    <property type="component" value="Unplaced"/>
</dbReference>
<accession>A0A0M3ITY2</accession>
<keyword evidence="1" id="KW-1133">Transmembrane helix</keyword>
<evidence type="ECO:0000313" key="3">
    <source>
        <dbReference type="WBParaSite" id="ALUE_0002221001-mRNA-1"/>
    </source>
</evidence>
<feature type="transmembrane region" description="Helical" evidence="1">
    <location>
        <begin position="20"/>
        <end position="40"/>
    </location>
</feature>
<keyword evidence="1" id="KW-0472">Membrane</keyword>
<sequence>MVWKSLALKAYRKRGDYAEFVASLWAEMILVGVLIGYLYISIRGILSLRTDMDGKMLLPSDSQSIEGIRIMNEVVRFFCIYKIIKIKQSFS</sequence>
<keyword evidence="2" id="KW-1185">Reference proteome</keyword>
<dbReference type="AlphaFoldDB" id="A0A0M3ITY2"/>
<proteinExistence type="predicted"/>
<keyword evidence="1" id="KW-0812">Transmembrane</keyword>
<dbReference type="WBParaSite" id="ALUE_0002221001-mRNA-1">
    <property type="protein sequence ID" value="ALUE_0002221001-mRNA-1"/>
    <property type="gene ID" value="ALUE_0002221001"/>
</dbReference>